<dbReference type="PANTHER" id="PTHR35811:SF1">
    <property type="entry name" value="HTH OST-TYPE DOMAIN-CONTAINING PROTEIN"/>
    <property type="match status" value="1"/>
</dbReference>
<sequence>MTTLEKIVVLIDADNTQLKKLELVLQDVSTHGRIVVKRAYGNWKKESLKNWEDEIKRLAIKAEQQFDYVAGKNATDMALVIDAIELLNSKIYDGFVIVSSDSDYTPLSIKLHESGVYVIGVGEHKTPESFRNSCDEFVFLENLDISQSSKYENVAQGISTEKPAGMIATAPMDSHDGGESANTYANSSTDLQIVHTLLRKAWETYQDDDEYVNVSSAGTYIKRIKPDFDVRSYGYSKLPKLIEAYPQNYDMKKYRGKGTVTIVAYKCK</sequence>
<dbReference type="AlphaFoldDB" id="A0A7G9WJL5"/>
<keyword evidence="3" id="KW-1185">Reference proteome</keyword>
<evidence type="ECO:0000313" key="3">
    <source>
        <dbReference type="Proteomes" id="UP000516046"/>
    </source>
</evidence>
<feature type="domain" description="HTH OST-type" evidence="1">
    <location>
        <begin position="190"/>
        <end position="266"/>
    </location>
</feature>
<dbReference type="Pfam" id="PF01936">
    <property type="entry name" value="NYN"/>
    <property type="match status" value="1"/>
</dbReference>
<dbReference type="InterPro" id="IPR041966">
    <property type="entry name" value="LOTUS-like"/>
</dbReference>
<dbReference type="EMBL" id="CP060696">
    <property type="protein sequence ID" value="QNO18877.1"/>
    <property type="molecule type" value="Genomic_DNA"/>
</dbReference>
<dbReference type="GO" id="GO:0004540">
    <property type="term" value="F:RNA nuclease activity"/>
    <property type="evidence" value="ECO:0007669"/>
    <property type="project" value="InterPro"/>
</dbReference>
<proteinExistence type="predicted"/>
<dbReference type="InterPro" id="IPR021139">
    <property type="entry name" value="NYN"/>
</dbReference>
<accession>A0A7G9WJL5</accession>
<dbReference type="Pfam" id="PF12872">
    <property type="entry name" value="OST-HTH"/>
    <property type="match status" value="1"/>
</dbReference>
<dbReference type="RefSeq" id="WP_212507946.1">
    <property type="nucleotide sequence ID" value="NZ_CP060696.1"/>
</dbReference>
<dbReference type="Gene3D" id="3.30.420.610">
    <property type="entry name" value="LOTUS domain-like"/>
    <property type="match status" value="1"/>
</dbReference>
<organism evidence="2 3">
    <name type="scientific">Caproicibacterium amylolyticum</name>
    <dbReference type="NCBI Taxonomy" id="2766537"/>
    <lineage>
        <taxon>Bacteria</taxon>
        <taxon>Bacillati</taxon>
        <taxon>Bacillota</taxon>
        <taxon>Clostridia</taxon>
        <taxon>Eubacteriales</taxon>
        <taxon>Oscillospiraceae</taxon>
        <taxon>Caproicibacterium</taxon>
    </lineage>
</organism>
<evidence type="ECO:0000313" key="2">
    <source>
        <dbReference type="EMBL" id="QNO18877.1"/>
    </source>
</evidence>
<dbReference type="PANTHER" id="PTHR35811">
    <property type="entry name" value="SLR1870 PROTEIN"/>
    <property type="match status" value="1"/>
</dbReference>
<dbReference type="PROSITE" id="PS51644">
    <property type="entry name" value="HTH_OST"/>
    <property type="match status" value="1"/>
</dbReference>
<name>A0A7G9WJL5_9FIRM</name>
<gene>
    <name evidence="2" type="ORF">H6X83_04405</name>
</gene>
<dbReference type="CDD" id="cd10146">
    <property type="entry name" value="LabA_like_C"/>
    <property type="match status" value="1"/>
</dbReference>
<dbReference type="KEGG" id="caml:H6X83_04405"/>
<dbReference type="CDD" id="cd11297">
    <property type="entry name" value="PIN_LabA-like_N_1"/>
    <property type="match status" value="1"/>
</dbReference>
<dbReference type="Gene3D" id="3.40.50.1010">
    <property type="entry name" value="5'-nuclease"/>
    <property type="match status" value="1"/>
</dbReference>
<protein>
    <submittedName>
        <fullName evidence="2">NYN domain-containing protein</fullName>
    </submittedName>
</protein>
<dbReference type="Proteomes" id="UP000516046">
    <property type="component" value="Chromosome"/>
</dbReference>
<dbReference type="InterPro" id="IPR025605">
    <property type="entry name" value="OST-HTH/LOTUS_dom"/>
</dbReference>
<reference evidence="2 3" key="1">
    <citation type="submission" date="2020-08" db="EMBL/GenBank/DDBJ databases">
        <authorList>
            <person name="Ren C."/>
            <person name="Gu Y."/>
            <person name="Xu Y."/>
        </authorList>
    </citation>
    <scope>NUCLEOTIDE SEQUENCE [LARGE SCALE GENOMIC DNA]</scope>
    <source>
        <strain evidence="2 3">LBM18003</strain>
    </source>
</reference>
<evidence type="ECO:0000259" key="1">
    <source>
        <dbReference type="PROSITE" id="PS51644"/>
    </source>
</evidence>